<name>A0ABU6YJ76_9FABA</name>
<evidence type="ECO:0000256" key="1">
    <source>
        <dbReference type="SAM" id="MobiDB-lite"/>
    </source>
</evidence>
<feature type="region of interest" description="Disordered" evidence="1">
    <location>
        <begin position="52"/>
        <end position="83"/>
    </location>
</feature>
<comment type="caution">
    <text evidence="2">The sequence shown here is derived from an EMBL/GenBank/DDBJ whole genome shotgun (WGS) entry which is preliminary data.</text>
</comment>
<organism evidence="2 3">
    <name type="scientific">Stylosanthes scabra</name>
    <dbReference type="NCBI Taxonomy" id="79078"/>
    <lineage>
        <taxon>Eukaryota</taxon>
        <taxon>Viridiplantae</taxon>
        <taxon>Streptophyta</taxon>
        <taxon>Embryophyta</taxon>
        <taxon>Tracheophyta</taxon>
        <taxon>Spermatophyta</taxon>
        <taxon>Magnoliopsida</taxon>
        <taxon>eudicotyledons</taxon>
        <taxon>Gunneridae</taxon>
        <taxon>Pentapetalae</taxon>
        <taxon>rosids</taxon>
        <taxon>fabids</taxon>
        <taxon>Fabales</taxon>
        <taxon>Fabaceae</taxon>
        <taxon>Papilionoideae</taxon>
        <taxon>50 kb inversion clade</taxon>
        <taxon>dalbergioids sensu lato</taxon>
        <taxon>Dalbergieae</taxon>
        <taxon>Pterocarpus clade</taxon>
        <taxon>Stylosanthes</taxon>
    </lineage>
</organism>
<sequence length="179" mass="20311">MEAIDFGSVLVWSTGSMIECYKNHLERERERRSTGTVAPPWSCAASLRRRSTRWPPYGTPPTKLPLPPNNPPDQRSAPPTSFYATNFTASPPPPTIVSDIAFFSELCLCNITTNEDQLKRERDYRSEHFGLDSTIRTSHLLLRQQLHNASFTSDHRSDIVFSTQFRRRLQAPSFVAGLS</sequence>
<reference evidence="2 3" key="1">
    <citation type="journal article" date="2023" name="Plants (Basel)">
        <title>Bridging the Gap: Combining Genomics and Transcriptomics Approaches to Understand Stylosanthes scabra, an Orphan Legume from the Brazilian Caatinga.</title>
        <authorList>
            <person name="Ferreira-Neto J.R.C."/>
            <person name="da Silva M.D."/>
            <person name="Binneck E."/>
            <person name="de Melo N.F."/>
            <person name="da Silva R.H."/>
            <person name="de Melo A.L.T.M."/>
            <person name="Pandolfi V."/>
            <person name="Bustamante F.O."/>
            <person name="Brasileiro-Vidal A.C."/>
            <person name="Benko-Iseppon A.M."/>
        </authorList>
    </citation>
    <scope>NUCLEOTIDE SEQUENCE [LARGE SCALE GENOMIC DNA]</scope>
    <source>
        <tissue evidence="2">Leaves</tissue>
    </source>
</reference>
<evidence type="ECO:0000313" key="2">
    <source>
        <dbReference type="EMBL" id="MED6209797.1"/>
    </source>
</evidence>
<gene>
    <name evidence="2" type="ORF">PIB30_058193</name>
</gene>
<feature type="compositionally biased region" description="Pro residues" evidence="1">
    <location>
        <begin position="57"/>
        <end position="71"/>
    </location>
</feature>
<evidence type="ECO:0000313" key="3">
    <source>
        <dbReference type="Proteomes" id="UP001341840"/>
    </source>
</evidence>
<dbReference type="EMBL" id="JASCZI010242141">
    <property type="protein sequence ID" value="MED6209797.1"/>
    <property type="molecule type" value="Genomic_DNA"/>
</dbReference>
<accession>A0ABU6YJ76</accession>
<proteinExistence type="predicted"/>
<dbReference type="Proteomes" id="UP001341840">
    <property type="component" value="Unassembled WGS sequence"/>
</dbReference>
<keyword evidence="3" id="KW-1185">Reference proteome</keyword>
<protein>
    <submittedName>
        <fullName evidence="2">Uncharacterized protein</fullName>
    </submittedName>
</protein>